<dbReference type="KEGG" id="dpx:DAPPUDRAFT_266056"/>
<gene>
    <name evidence="1" type="ORF">DAPPUDRAFT_266056</name>
</gene>
<dbReference type="HOGENOM" id="CLU_3052437_0_0_1"/>
<dbReference type="AlphaFoldDB" id="E9HUE9"/>
<protein>
    <submittedName>
        <fullName evidence="1">Uncharacterized protein</fullName>
    </submittedName>
</protein>
<dbReference type="EMBL" id="GL732808">
    <property type="protein sequence ID" value="EFX64631.1"/>
    <property type="molecule type" value="Genomic_DNA"/>
</dbReference>
<dbReference type="PhylomeDB" id="E9HUE9"/>
<proteinExistence type="predicted"/>
<organism evidence="1 2">
    <name type="scientific">Daphnia pulex</name>
    <name type="common">Water flea</name>
    <dbReference type="NCBI Taxonomy" id="6669"/>
    <lineage>
        <taxon>Eukaryota</taxon>
        <taxon>Metazoa</taxon>
        <taxon>Ecdysozoa</taxon>
        <taxon>Arthropoda</taxon>
        <taxon>Crustacea</taxon>
        <taxon>Branchiopoda</taxon>
        <taxon>Diplostraca</taxon>
        <taxon>Cladocera</taxon>
        <taxon>Anomopoda</taxon>
        <taxon>Daphniidae</taxon>
        <taxon>Daphnia</taxon>
    </lineage>
</organism>
<accession>E9HUE9</accession>
<name>E9HUE9_DAPPU</name>
<sequence length="54" mass="6299">MSPGYGRYQITTSCHTSQQRGLQVLHHCGTEYYKTMYAATFYYTKAPNRLLVVY</sequence>
<evidence type="ECO:0000313" key="1">
    <source>
        <dbReference type="EMBL" id="EFX64631.1"/>
    </source>
</evidence>
<dbReference type="InParanoid" id="E9HUE9"/>
<reference evidence="1 2" key="1">
    <citation type="journal article" date="2011" name="Science">
        <title>The ecoresponsive genome of Daphnia pulex.</title>
        <authorList>
            <person name="Colbourne J.K."/>
            <person name="Pfrender M.E."/>
            <person name="Gilbert D."/>
            <person name="Thomas W.K."/>
            <person name="Tucker A."/>
            <person name="Oakley T.H."/>
            <person name="Tokishita S."/>
            <person name="Aerts A."/>
            <person name="Arnold G.J."/>
            <person name="Basu M.K."/>
            <person name="Bauer D.J."/>
            <person name="Caceres C.E."/>
            <person name="Carmel L."/>
            <person name="Casola C."/>
            <person name="Choi J.H."/>
            <person name="Detter J.C."/>
            <person name="Dong Q."/>
            <person name="Dusheyko S."/>
            <person name="Eads B.D."/>
            <person name="Frohlich T."/>
            <person name="Geiler-Samerotte K.A."/>
            <person name="Gerlach D."/>
            <person name="Hatcher P."/>
            <person name="Jogdeo S."/>
            <person name="Krijgsveld J."/>
            <person name="Kriventseva E.V."/>
            <person name="Kultz D."/>
            <person name="Laforsch C."/>
            <person name="Lindquist E."/>
            <person name="Lopez J."/>
            <person name="Manak J.R."/>
            <person name="Muller J."/>
            <person name="Pangilinan J."/>
            <person name="Patwardhan R.P."/>
            <person name="Pitluck S."/>
            <person name="Pritham E.J."/>
            <person name="Rechtsteiner A."/>
            <person name="Rho M."/>
            <person name="Rogozin I.B."/>
            <person name="Sakarya O."/>
            <person name="Salamov A."/>
            <person name="Schaack S."/>
            <person name="Shapiro H."/>
            <person name="Shiga Y."/>
            <person name="Skalitzky C."/>
            <person name="Smith Z."/>
            <person name="Souvorov A."/>
            <person name="Sung W."/>
            <person name="Tang Z."/>
            <person name="Tsuchiya D."/>
            <person name="Tu H."/>
            <person name="Vos H."/>
            <person name="Wang M."/>
            <person name="Wolf Y.I."/>
            <person name="Yamagata H."/>
            <person name="Yamada T."/>
            <person name="Ye Y."/>
            <person name="Shaw J.R."/>
            <person name="Andrews J."/>
            <person name="Crease T.J."/>
            <person name="Tang H."/>
            <person name="Lucas S.M."/>
            <person name="Robertson H.M."/>
            <person name="Bork P."/>
            <person name="Koonin E.V."/>
            <person name="Zdobnov E.M."/>
            <person name="Grigoriev I.V."/>
            <person name="Lynch M."/>
            <person name="Boore J.L."/>
        </authorList>
    </citation>
    <scope>NUCLEOTIDE SEQUENCE [LARGE SCALE GENOMIC DNA]</scope>
</reference>
<dbReference type="Proteomes" id="UP000000305">
    <property type="component" value="Unassembled WGS sequence"/>
</dbReference>
<keyword evidence="2" id="KW-1185">Reference proteome</keyword>
<evidence type="ECO:0000313" key="2">
    <source>
        <dbReference type="Proteomes" id="UP000000305"/>
    </source>
</evidence>